<dbReference type="RefSeq" id="WP_380026570.1">
    <property type="nucleotide sequence ID" value="NZ_JBHSHC010000109.1"/>
</dbReference>
<accession>A0ABV9Q427</accession>
<reference evidence="3" key="1">
    <citation type="journal article" date="2019" name="Int. J. Syst. Evol. Microbiol.">
        <title>The Global Catalogue of Microorganisms (GCM) 10K type strain sequencing project: providing services to taxonomists for standard genome sequencing and annotation.</title>
        <authorList>
            <consortium name="The Broad Institute Genomics Platform"/>
            <consortium name="The Broad Institute Genome Sequencing Center for Infectious Disease"/>
            <person name="Wu L."/>
            <person name="Ma J."/>
        </authorList>
    </citation>
    <scope>NUCLEOTIDE SEQUENCE [LARGE SCALE GENOMIC DNA]</scope>
    <source>
        <strain evidence="3">WYCCWR 12678</strain>
    </source>
</reference>
<dbReference type="Proteomes" id="UP001596002">
    <property type="component" value="Unassembled WGS sequence"/>
</dbReference>
<name>A0ABV9Q427_9BACL</name>
<dbReference type="PROSITE" id="PS51257">
    <property type="entry name" value="PROKAR_LIPOPROTEIN"/>
    <property type="match status" value="1"/>
</dbReference>
<evidence type="ECO:0000313" key="3">
    <source>
        <dbReference type="Proteomes" id="UP001596002"/>
    </source>
</evidence>
<protein>
    <recommendedName>
        <fullName evidence="4">YtkA-like domain-containing protein</fullName>
    </recommendedName>
</protein>
<dbReference type="EMBL" id="JBHSHC010000109">
    <property type="protein sequence ID" value="MFC4768614.1"/>
    <property type="molecule type" value="Genomic_DNA"/>
</dbReference>
<comment type="caution">
    <text evidence="2">The sequence shown here is derived from an EMBL/GenBank/DDBJ whole genome shotgun (WGS) entry which is preliminary data.</text>
</comment>
<gene>
    <name evidence="2" type="ORF">ACFO8Q_14810</name>
</gene>
<evidence type="ECO:0000256" key="1">
    <source>
        <dbReference type="SAM" id="MobiDB-lite"/>
    </source>
</evidence>
<evidence type="ECO:0000313" key="2">
    <source>
        <dbReference type="EMBL" id="MFC4768614.1"/>
    </source>
</evidence>
<feature type="compositionally biased region" description="Basic and acidic residues" evidence="1">
    <location>
        <begin position="23"/>
        <end position="42"/>
    </location>
</feature>
<feature type="region of interest" description="Disordered" evidence="1">
    <location>
        <begin position="22"/>
        <end position="48"/>
    </location>
</feature>
<organism evidence="2 3">
    <name type="scientific">Effusibacillus consociatus</name>
    <dbReference type="NCBI Taxonomy" id="1117041"/>
    <lineage>
        <taxon>Bacteria</taxon>
        <taxon>Bacillati</taxon>
        <taxon>Bacillota</taxon>
        <taxon>Bacilli</taxon>
        <taxon>Bacillales</taxon>
        <taxon>Alicyclobacillaceae</taxon>
        <taxon>Effusibacillus</taxon>
    </lineage>
</organism>
<evidence type="ECO:0008006" key="4">
    <source>
        <dbReference type="Google" id="ProtNLM"/>
    </source>
</evidence>
<proteinExistence type="predicted"/>
<sequence>MPKLGLGIVLVGLTVLTACGQAKDPHGQEGQHDQHNQPHGGHESTNTSQVQAVWKFASQTPESKKEEELSIQIQDNTGKPIEKFEISHEKKLHLIVVSKDLSYFNHIHPEYTEKGIFKIKTQFPSGGDYKLIADFIPEGGGAKTESQWIQVQGDAPAQKPIQPETNFTKVVDGKEVTLSLDNLQAGKELTMSFTIKDAATKQPITNLEQYLGAVGHVVILSADAEKYIHNHPLEEKATGPVAKFGTSFPTSGTYKIWGQFQHQGKVFTVPFVINVP</sequence>
<keyword evidence="3" id="KW-1185">Reference proteome</keyword>